<reference evidence="12 13" key="1">
    <citation type="submission" date="2014-04" db="EMBL/GenBank/DDBJ databases">
        <authorList>
            <consortium name="DOE Joint Genome Institute"/>
            <person name="Kuo A."/>
            <person name="Girlanda M."/>
            <person name="Perotto S."/>
            <person name="Kohler A."/>
            <person name="Nagy L.G."/>
            <person name="Floudas D."/>
            <person name="Copeland A."/>
            <person name="Barry K.W."/>
            <person name="Cichocki N."/>
            <person name="Veneault-Fourrey C."/>
            <person name="LaButti K."/>
            <person name="Lindquist E.A."/>
            <person name="Lipzen A."/>
            <person name="Lundell T."/>
            <person name="Morin E."/>
            <person name="Murat C."/>
            <person name="Sun H."/>
            <person name="Tunlid A."/>
            <person name="Henrissat B."/>
            <person name="Grigoriev I.V."/>
            <person name="Hibbett D.S."/>
            <person name="Martin F."/>
            <person name="Nordberg H.P."/>
            <person name="Cantor M.N."/>
            <person name="Hua S.X."/>
        </authorList>
    </citation>
    <scope>NUCLEOTIDE SEQUENCE [LARGE SCALE GENOMIC DNA]</scope>
    <source>
        <strain evidence="12 13">MUT 4182</strain>
    </source>
</reference>
<dbReference type="OrthoDB" id="1413014at2759"/>
<dbReference type="GO" id="GO:0016887">
    <property type="term" value="F:ATP hydrolysis activity"/>
    <property type="evidence" value="ECO:0007669"/>
    <property type="project" value="InterPro"/>
</dbReference>
<evidence type="ECO:0000313" key="13">
    <source>
        <dbReference type="Proteomes" id="UP000054248"/>
    </source>
</evidence>
<dbReference type="GO" id="GO:0004222">
    <property type="term" value="F:metalloendopeptidase activity"/>
    <property type="evidence" value="ECO:0007669"/>
    <property type="project" value="InterPro"/>
</dbReference>
<evidence type="ECO:0000256" key="7">
    <source>
        <dbReference type="ARBA" id="ARBA00022833"/>
    </source>
</evidence>
<dbReference type="GO" id="GO:0004176">
    <property type="term" value="F:ATP-dependent peptidase activity"/>
    <property type="evidence" value="ECO:0007669"/>
    <property type="project" value="InterPro"/>
</dbReference>
<feature type="domain" description="AAA+ ATPase" evidence="11">
    <location>
        <begin position="60"/>
        <end position="196"/>
    </location>
</feature>
<dbReference type="SMART" id="SM00382">
    <property type="entry name" value="AAA"/>
    <property type="match status" value="1"/>
</dbReference>
<keyword evidence="7" id="KW-0862">Zinc</keyword>
<dbReference type="STRING" id="1051891.A0A0C3LKE0"/>
<dbReference type="InterPro" id="IPR027417">
    <property type="entry name" value="P-loop_NTPase"/>
</dbReference>
<dbReference type="InterPro" id="IPR003959">
    <property type="entry name" value="ATPase_AAA_core"/>
</dbReference>
<dbReference type="EMBL" id="KN822942">
    <property type="protein sequence ID" value="KIO34583.1"/>
    <property type="molecule type" value="Genomic_DNA"/>
</dbReference>
<dbReference type="SUPFAM" id="SSF52540">
    <property type="entry name" value="P-loop containing nucleoside triphosphate hydrolases"/>
    <property type="match status" value="1"/>
</dbReference>
<feature type="region of interest" description="Disordered" evidence="10">
    <location>
        <begin position="1"/>
        <end position="21"/>
    </location>
</feature>
<dbReference type="InterPro" id="IPR003593">
    <property type="entry name" value="AAA+_ATPase"/>
</dbReference>
<keyword evidence="6" id="KW-0378">Hydrolase</keyword>
<name>A0A0C3LKE0_9AGAM</name>
<dbReference type="GO" id="GO:0007005">
    <property type="term" value="P:mitochondrion organization"/>
    <property type="evidence" value="ECO:0007669"/>
    <property type="project" value="TreeGrafter"/>
</dbReference>
<dbReference type="GO" id="GO:0046872">
    <property type="term" value="F:metal ion binding"/>
    <property type="evidence" value="ECO:0007669"/>
    <property type="project" value="UniProtKB-KW"/>
</dbReference>
<dbReference type="HOGENOM" id="CLU_000688_16_2_1"/>
<dbReference type="AlphaFoldDB" id="A0A0C3LKE0"/>
<accession>A0A0C3LKE0</accession>
<comment type="similarity">
    <text evidence="3">In the N-terminal section; belongs to the AAA ATPase family.</text>
</comment>
<keyword evidence="8" id="KW-0482">Metalloprotease</keyword>
<dbReference type="Gene3D" id="3.40.50.300">
    <property type="entry name" value="P-loop containing nucleotide triphosphate hydrolases"/>
    <property type="match status" value="1"/>
</dbReference>
<evidence type="ECO:0000259" key="11">
    <source>
        <dbReference type="SMART" id="SM00382"/>
    </source>
</evidence>
<dbReference type="GO" id="GO:0006515">
    <property type="term" value="P:protein quality control for misfolded or incompletely synthesized proteins"/>
    <property type="evidence" value="ECO:0007669"/>
    <property type="project" value="TreeGrafter"/>
</dbReference>
<dbReference type="InterPro" id="IPR041569">
    <property type="entry name" value="AAA_lid_3"/>
</dbReference>
<dbReference type="Gene3D" id="1.20.58.760">
    <property type="entry name" value="Peptidase M41"/>
    <property type="match status" value="1"/>
</dbReference>
<dbReference type="Gene3D" id="1.10.8.60">
    <property type="match status" value="1"/>
</dbReference>
<evidence type="ECO:0000256" key="5">
    <source>
        <dbReference type="ARBA" id="ARBA00022723"/>
    </source>
</evidence>
<organism evidence="12 13">
    <name type="scientific">Tulasnella calospora MUT 4182</name>
    <dbReference type="NCBI Taxonomy" id="1051891"/>
    <lineage>
        <taxon>Eukaryota</taxon>
        <taxon>Fungi</taxon>
        <taxon>Dikarya</taxon>
        <taxon>Basidiomycota</taxon>
        <taxon>Agaricomycotina</taxon>
        <taxon>Agaricomycetes</taxon>
        <taxon>Cantharellales</taxon>
        <taxon>Tulasnellaceae</taxon>
        <taxon>Tulasnella</taxon>
    </lineage>
</organism>
<keyword evidence="5" id="KW-0479">Metal-binding</keyword>
<dbReference type="FunFam" id="3.40.50.300:FF:000175">
    <property type="entry name" value="ATP-dependent zinc metalloprotease FTSH 4"/>
    <property type="match status" value="1"/>
</dbReference>
<reference evidence="13" key="2">
    <citation type="submission" date="2015-01" db="EMBL/GenBank/DDBJ databases">
        <title>Evolutionary Origins and Diversification of the Mycorrhizal Mutualists.</title>
        <authorList>
            <consortium name="DOE Joint Genome Institute"/>
            <consortium name="Mycorrhizal Genomics Consortium"/>
            <person name="Kohler A."/>
            <person name="Kuo A."/>
            <person name="Nagy L.G."/>
            <person name="Floudas D."/>
            <person name="Copeland A."/>
            <person name="Barry K.W."/>
            <person name="Cichocki N."/>
            <person name="Veneault-Fourrey C."/>
            <person name="LaButti K."/>
            <person name="Lindquist E.A."/>
            <person name="Lipzen A."/>
            <person name="Lundell T."/>
            <person name="Morin E."/>
            <person name="Murat C."/>
            <person name="Riley R."/>
            <person name="Ohm R."/>
            <person name="Sun H."/>
            <person name="Tunlid A."/>
            <person name="Henrissat B."/>
            <person name="Grigoriev I.V."/>
            <person name="Hibbett D.S."/>
            <person name="Martin F."/>
        </authorList>
    </citation>
    <scope>NUCLEOTIDE SEQUENCE [LARGE SCALE GENOMIC DNA]</scope>
    <source>
        <strain evidence="13">MUT 4182</strain>
    </source>
</reference>
<dbReference type="MEROPS" id="M41.004"/>
<keyword evidence="13" id="KW-1185">Reference proteome</keyword>
<evidence type="ECO:0000256" key="9">
    <source>
        <dbReference type="RuleBase" id="RU003651"/>
    </source>
</evidence>
<evidence type="ECO:0000256" key="8">
    <source>
        <dbReference type="ARBA" id="ARBA00023049"/>
    </source>
</evidence>
<protein>
    <recommendedName>
        <fullName evidence="11">AAA+ ATPase domain-containing protein</fullName>
    </recommendedName>
</protein>
<comment type="similarity">
    <text evidence="9">Belongs to the AAA ATPase family.</text>
</comment>
<evidence type="ECO:0000256" key="3">
    <source>
        <dbReference type="ARBA" id="ARBA00010550"/>
    </source>
</evidence>
<dbReference type="SUPFAM" id="SSF140990">
    <property type="entry name" value="FtsH protease domain-like"/>
    <property type="match status" value="1"/>
</dbReference>
<sequence>MLENSGLMKAGPGQKEWEPATGKTVKFSDVHGIDEAKEDLEEIVEFLRDPTRFSTLGGKLPKGVLLTGPPGTGKTMLAKAVAGEAGVPFLFASGSEFDEIFVGTGAKRVRELFAAARKKQPAIIFIDELDAIGSKRSAKDQHYMKQTLNQLLVELDGFKESEGVIVIGATNFPESLDQALVRPGRFDKKVVVPLPDVKGRAQILVHHMRDVLSDVAVDPLILARGTTGFSGADLQNLVNQAAIQASREGAKGVGMKHFEWAKDKILMGAERRSAVISEKEKRMTAYHEAGHALVALYTDGAIPLHKVTCMPRGYTLGVTQFLPTDDRVSSSYTDYVARIDVSMGGRAAEEIIYGKNLVTSGCSSDLKNATQVATGMIRYYGYSDELGPVHFGDDTSPGKRNEIDAEIKRLLVDGFARAKTLLTDKKEELHKSTKL</sequence>
<comment type="similarity">
    <text evidence="2">In the C-terminal section; belongs to the peptidase M41 family.</text>
</comment>
<evidence type="ECO:0000256" key="10">
    <source>
        <dbReference type="SAM" id="MobiDB-lite"/>
    </source>
</evidence>
<dbReference type="PANTHER" id="PTHR23076:SF97">
    <property type="entry name" value="ATP-DEPENDENT ZINC METALLOPROTEASE YME1L1"/>
    <property type="match status" value="1"/>
</dbReference>
<dbReference type="Pfam" id="PF17862">
    <property type="entry name" value="AAA_lid_3"/>
    <property type="match status" value="1"/>
</dbReference>
<dbReference type="PANTHER" id="PTHR23076">
    <property type="entry name" value="METALLOPROTEASE M41 FTSH"/>
    <property type="match status" value="1"/>
</dbReference>
<evidence type="ECO:0000256" key="4">
    <source>
        <dbReference type="ARBA" id="ARBA00022670"/>
    </source>
</evidence>
<proteinExistence type="inferred from homology"/>
<evidence type="ECO:0000313" key="12">
    <source>
        <dbReference type="EMBL" id="KIO34583.1"/>
    </source>
</evidence>
<comment type="cofactor">
    <cofactor evidence="1">
        <name>Zn(2+)</name>
        <dbReference type="ChEBI" id="CHEBI:29105"/>
    </cofactor>
</comment>
<dbReference type="GO" id="GO:0005743">
    <property type="term" value="C:mitochondrial inner membrane"/>
    <property type="evidence" value="ECO:0007669"/>
    <property type="project" value="TreeGrafter"/>
</dbReference>
<dbReference type="GO" id="GO:0005524">
    <property type="term" value="F:ATP binding"/>
    <property type="evidence" value="ECO:0007669"/>
    <property type="project" value="UniProtKB-KW"/>
</dbReference>
<dbReference type="Pfam" id="PF01434">
    <property type="entry name" value="Peptidase_M41"/>
    <property type="match status" value="1"/>
</dbReference>
<dbReference type="Pfam" id="PF00004">
    <property type="entry name" value="AAA"/>
    <property type="match status" value="1"/>
</dbReference>
<dbReference type="FunFam" id="1.10.8.60:FF:000001">
    <property type="entry name" value="ATP-dependent zinc metalloprotease FtsH"/>
    <property type="match status" value="1"/>
</dbReference>
<dbReference type="PROSITE" id="PS00674">
    <property type="entry name" value="AAA"/>
    <property type="match status" value="1"/>
</dbReference>
<keyword evidence="9" id="KW-0067">ATP-binding</keyword>
<dbReference type="Proteomes" id="UP000054248">
    <property type="component" value="Unassembled WGS sequence"/>
</dbReference>
<gene>
    <name evidence="12" type="ORF">M407DRAFT_16557</name>
</gene>
<keyword evidence="9" id="KW-0547">Nucleotide-binding</keyword>
<dbReference type="InterPro" id="IPR003960">
    <property type="entry name" value="ATPase_AAA_CS"/>
</dbReference>
<evidence type="ECO:0000256" key="6">
    <source>
        <dbReference type="ARBA" id="ARBA00022801"/>
    </source>
</evidence>
<evidence type="ECO:0000256" key="2">
    <source>
        <dbReference type="ARBA" id="ARBA00010044"/>
    </source>
</evidence>
<dbReference type="InterPro" id="IPR037219">
    <property type="entry name" value="Peptidase_M41-like"/>
</dbReference>
<evidence type="ECO:0000256" key="1">
    <source>
        <dbReference type="ARBA" id="ARBA00001947"/>
    </source>
</evidence>
<dbReference type="InterPro" id="IPR000642">
    <property type="entry name" value="Peptidase_M41"/>
</dbReference>
<keyword evidence="4" id="KW-0645">Protease</keyword>
<dbReference type="CDD" id="cd19501">
    <property type="entry name" value="RecA-like_FtsH"/>
    <property type="match status" value="1"/>
</dbReference>